<evidence type="ECO:0000256" key="5">
    <source>
        <dbReference type="ARBA" id="ARBA00022741"/>
    </source>
</evidence>
<evidence type="ECO:0000256" key="8">
    <source>
        <dbReference type="ARBA" id="ARBA00023146"/>
    </source>
</evidence>
<evidence type="ECO:0000256" key="11">
    <source>
        <dbReference type="ARBA" id="ARBA00068280"/>
    </source>
</evidence>
<proteinExistence type="inferred from homology"/>
<evidence type="ECO:0000256" key="10">
    <source>
        <dbReference type="ARBA" id="ARBA00048359"/>
    </source>
</evidence>
<dbReference type="InterPro" id="IPR009008">
    <property type="entry name" value="Val/Leu/Ile-tRNA-synth_edit"/>
</dbReference>
<dbReference type="CDD" id="cd07960">
    <property type="entry name" value="Anticodon_Ia_Ile_BEm"/>
    <property type="match status" value="1"/>
</dbReference>
<accession>A0A4S2N4I9</accession>
<evidence type="ECO:0000256" key="1">
    <source>
        <dbReference type="ARBA" id="ARBA00004173"/>
    </source>
</evidence>
<dbReference type="InterPro" id="IPR001412">
    <property type="entry name" value="aa-tRNA-synth_I_CS"/>
</dbReference>
<dbReference type="GO" id="GO:0032543">
    <property type="term" value="P:mitochondrial translation"/>
    <property type="evidence" value="ECO:0007669"/>
    <property type="project" value="TreeGrafter"/>
</dbReference>
<dbReference type="Gene3D" id="3.40.50.620">
    <property type="entry name" value="HUPs"/>
    <property type="match status" value="2"/>
</dbReference>
<keyword evidence="5 12" id="KW-0547">Nucleotide-binding</keyword>
<comment type="similarity">
    <text evidence="2 12">Belongs to the class-I aminoacyl-tRNA synthetase family.</text>
</comment>
<evidence type="ECO:0000256" key="9">
    <source>
        <dbReference type="ARBA" id="ARBA00032665"/>
    </source>
</evidence>
<dbReference type="SUPFAM" id="SSF50677">
    <property type="entry name" value="ValRS/IleRS/LeuRS editing domain"/>
    <property type="match status" value="1"/>
</dbReference>
<dbReference type="Pfam" id="PF08264">
    <property type="entry name" value="Anticodon_1"/>
    <property type="match status" value="1"/>
</dbReference>
<dbReference type="SUPFAM" id="SSF52374">
    <property type="entry name" value="Nucleotidylyl transferase"/>
    <property type="match status" value="1"/>
</dbReference>
<keyword evidence="16" id="KW-1185">Reference proteome</keyword>
<dbReference type="HAMAP" id="MF_02002">
    <property type="entry name" value="Ile_tRNA_synth_type1"/>
    <property type="match status" value="1"/>
</dbReference>
<dbReference type="InterPro" id="IPR014729">
    <property type="entry name" value="Rossmann-like_a/b/a_fold"/>
</dbReference>
<evidence type="ECO:0000259" key="13">
    <source>
        <dbReference type="Pfam" id="PF00133"/>
    </source>
</evidence>
<keyword evidence="6 12" id="KW-0067">ATP-binding</keyword>
<sequence>MTASSSLRALQGSLKSSLLLPTTAFPSRRPPSAAAALLKKTTIELYNRQRSRPPTPAFTLHDGPPYANGELHMGHALNKILKDLVNRTEILSGNRVSYVPGWDCHGLPIELKALQNAKLKASQLSPLETRKLARDLATKTIEDQKAGFREWGVMGEWDNPYKTMDKSYEVRQLEVFKEMLKKGLIYRRFKPVYWSPSSGTALAEAELEYNENHLSKATFIKFPIVDAEWEGLSAVIWTTTPWTIPANKAIAVGKDMLYSVIESANHGKLLVANERLAYLEATGVLGDWSTIREDIPGSDLIGYHYTHPLLPETSPHPIFTADFVTADSGTGLVHMAPGHGMDDYLVCLKHDIQPFSPVNAYGKYTDELPIPSLHDLDAPTAGGAAVLELLEATNSVLHVNPKYKHKYPYDWRTKKPIMIRATAQWFADVSQIKAPAIESLEEVKFTPDVGRHRLSAFVKARSEWCISRQRVWGVPIPALYHKDTDDALLTEESVSYIINKISELGTDAWFDPSIPTTTFVPPSQADTANDWIRKSDTMDVWFDSGTSWKSLPSTPADLYLEGSDQARGWFQSSLLTSLSATSSAPFKHVLTHGFVLDKHGKKMSKSLGNVVAPSTFPSPETLRFWVAAADFSKDISLSPQAVATATESLRKARNTIRFLLGILSDFSPADTNAVEYDRLKKIDRIALHQLHHVATQVRTAYLSYSFGRAATMIAAYTSANLSAFYLDVIKDRVYSSAANSPERRAAQTVAWEIYKHYTNMLTPIVPMLVEEARQHAIESGLKLTDVETMEWMIPQAQWENGSLAQEWDMIRTLHDAVKRGFESLKKRGEVKVSLECQVEVVPLAGVRLGSVLEKWRDELEEAWIVSGVSVGEGVEAKEEDSEVAEEVKVEDEATGVNAMVVVRKARGKKCPRCWVYKAAMEGEVCGRCAKVLETLGV</sequence>
<dbReference type="OrthoDB" id="10264412at2759"/>
<dbReference type="InterPro" id="IPR002301">
    <property type="entry name" value="Ile-tRNA-ligase"/>
</dbReference>
<dbReference type="GO" id="GO:0002161">
    <property type="term" value="F:aminoacyl-tRNA deacylase activity"/>
    <property type="evidence" value="ECO:0007669"/>
    <property type="project" value="InterPro"/>
</dbReference>
<evidence type="ECO:0000313" key="16">
    <source>
        <dbReference type="Proteomes" id="UP000298138"/>
    </source>
</evidence>
<dbReference type="FunFam" id="3.40.50.620:FF:000111">
    <property type="entry name" value="Mitochondrial isoleucyl-tRNA synthetase"/>
    <property type="match status" value="1"/>
</dbReference>
<dbReference type="GO" id="GO:0006428">
    <property type="term" value="P:isoleucyl-tRNA aminoacylation"/>
    <property type="evidence" value="ECO:0007669"/>
    <property type="project" value="InterPro"/>
</dbReference>
<keyword evidence="7 12" id="KW-0648">Protein biosynthesis</keyword>
<keyword evidence="8 12" id="KW-0030">Aminoacyl-tRNA synthetase</keyword>
<dbReference type="InterPro" id="IPR013155">
    <property type="entry name" value="M/V/L/I-tRNA-synth_anticd-bd"/>
</dbReference>
<dbReference type="EMBL" id="ML220113">
    <property type="protein sequence ID" value="TGZ84101.1"/>
    <property type="molecule type" value="Genomic_DNA"/>
</dbReference>
<evidence type="ECO:0000256" key="12">
    <source>
        <dbReference type="RuleBase" id="RU363035"/>
    </source>
</evidence>
<dbReference type="PANTHER" id="PTHR42765:SF1">
    <property type="entry name" value="ISOLEUCINE--TRNA LIGASE, MITOCHONDRIAL"/>
    <property type="match status" value="1"/>
</dbReference>
<dbReference type="GO" id="GO:0000049">
    <property type="term" value="F:tRNA binding"/>
    <property type="evidence" value="ECO:0007669"/>
    <property type="project" value="InterPro"/>
</dbReference>
<evidence type="ECO:0000313" key="15">
    <source>
        <dbReference type="EMBL" id="TGZ84101.1"/>
    </source>
</evidence>
<dbReference type="NCBIfam" id="TIGR00392">
    <property type="entry name" value="ileS"/>
    <property type="match status" value="1"/>
</dbReference>
<dbReference type="Proteomes" id="UP000298138">
    <property type="component" value="Unassembled WGS sequence"/>
</dbReference>
<dbReference type="SUPFAM" id="SSF47323">
    <property type="entry name" value="Anticodon-binding domain of a subclass of class I aminoacyl-tRNA synthetases"/>
    <property type="match status" value="1"/>
</dbReference>
<evidence type="ECO:0000256" key="4">
    <source>
        <dbReference type="ARBA" id="ARBA00022598"/>
    </source>
</evidence>
<dbReference type="InterPro" id="IPR023585">
    <property type="entry name" value="Ile-tRNA-ligase_type1"/>
</dbReference>
<evidence type="ECO:0000256" key="2">
    <source>
        <dbReference type="ARBA" id="ARBA00005594"/>
    </source>
</evidence>
<reference evidence="15 16" key="1">
    <citation type="submission" date="2019-04" db="EMBL/GenBank/DDBJ databases">
        <title>Comparative genomics and transcriptomics to analyze fruiting body development in filamentous ascomycetes.</title>
        <authorList>
            <consortium name="DOE Joint Genome Institute"/>
            <person name="Lutkenhaus R."/>
            <person name="Traeger S."/>
            <person name="Breuer J."/>
            <person name="Kuo A."/>
            <person name="Lipzen A."/>
            <person name="Pangilinan J."/>
            <person name="Dilworth D."/>
            <person name="Sandor L."/>
            <person name="Poggeler S."/>
            <person name="Barry K."/>
            <person name="Grigoriev I.V."/>
            <person name="Nowrousian M."/>
        </authorList>
    </citation>
    <scope>NUCLEOTIDE SEQUENCE [LARGE SCALE GENOMIC DNA]</scope>
    <source>
        <strain evidence="15 16">CBS 389.68</strain>
    </source>
</reference>
<feature type="domain" description="Methionyl/Valyl/Leucyl/Isoleucyl-tRNA synthetase anticodon-binding" evidence="14">
    <location>
        <begin position="683"/>
        <end position="839"/>
    </location>
</feature>
<feature type="domain" description="Aminoacyl-tRNA synthetase class Ia" evidence="13">
    <location>
        <begin position="44"/>
        <end position="638"/>
    </location>
</feature>
<dbReference type="GO" id="GO:0004822">
    <property type="term" value="F:isoleucine-tRNA ligase activity"/>
    <property type="evidence" value="ECO:0007669"/>
    <property type="project" value="UniProtKB-EC"/>
</dbReference>
<gene>
    <name evidence="15" type="ORF">EX30DRAFT_338666</name>
</gene>
<name>A0A4S2N4I9_9PEZI</name>
<dbReference type="InterPro" id="IPR050081">
    <property type="entry name" value="Ile-tRNA_ligase"/>
</dbReference>
<evidence type="ECO:0000259" key="14">
    <source>
        <dbReference type="Pfam" id="PF08264"/>
    </source>
</evidence>
<dbReference type="InParanoid" id="A0A4S2N4I9"/>
<dbReference type="Pfam" id="PF00133">
    <property type="entry name" value="tRNA-synt_1"/>
    <property type="match status" value="1"/>
</dbReference>
<comment type="subcellular location">
    <subcellularLocation>
        <location evidence="1">Mitochondrion</location>
    </subcellularLocation>
</comment>
<organism evidence="15 16">
    <name type="scientific">Ascodesmis nigricans</name>
    <dbReference type="NCBI Taxonomy" id="341454"/>
    <lineage>
        <taxon>Eukaryota</taxon>
        <taxon>Fungi</taxon>
        <taxon>Dikarya</taxon>
        <taxon>Ascomycota</taxon>
        <taxon>Pezizomycotina</taxon>
        <taxon>Pezizomycetes</taxon>
        <taxon>Pezizales</taxon>
        <taxon>Ascodesmidaceae</taxon>
        <taxon>Ascodesmis</taxon>
    </lineage>
</organism>
<dbReference type="Gene3D" id="1.10.730.20">
    <property type="match status" value="1"/>
</dbReference>
<evidence type="ECO:0000256" key="7">
    <source>
        <dbReference type="ARBA" id="ARBA00022917"/>
    </source>
</evidence>
<keyword evidence="4 12" id="KW-0436">Ligase</keyword>
<dbReference type="FunCoup" id="A0A4S2N4I9">
    <property type="interactions" value="739"/>
</dbReference>
<dbReference type="PRINTS" id="PR00984">
    <property type="entry name" value="TRNASYNTHILE"/>
</dbReference>
<dbReference type="PROSITE" id="PS00178">
    <property type="entry name" value="AA_TRNA_LIGASE_I"/>
    <property type="match status" value="1"/>
</dbReference>
<dbReference type="Gene3D" id="3.90.740.10">
    <property type="entry name" value="Valyl/Leucyl/Isoleucyl-tRNA synthetase, editing domain"/>
    <property type="match status" value="1"/>
</dbReference>
<dbReference type="PANTHER" id="PTHR42765">
    <property type="entry name" value="SOLEUCYL-TRNA SYNTHETASE"/>
    <property type="match status" value="1"/>
</dbReference>
<dbReference type="GO" id="GO:0005524">
    <property type="term" value="F:ATP binding"/>
    <property type="evidence" value="ECO:0007669"/>
    <property type="project" value="UniProtKB-KW"/>
</dbReference>
<dbReference type="InterPro" id="IPR009080">
    <property type="entry name" value="tRNAsynth_Ia_anticodon-bd"/>
</dbReference>
<dbReference type="STRING" id="341454.A0A4S2N4I9"/>
<evidence type="ECO:0000256" key="6">
    <source>
        <dbReference type="ARBA" id="ARBA00022840"/>
    </source>
</evidence>
<evidence type="ECO:0000256" key="3">
    <source>
        <dbReference type="ARBA" id="ARBA00013165"/>
    </source>
</evidence>
<comment type="catalytic activity">
    <reaction evidence="10">
        <text>tRNA(Ile) + L-isoleucine + ATP = L-isoleucyl-tRNA(Ile) + AMP + diphosphate</text>
        <dbReference type="Rhea" id="RHEA:11060"/>
        <dbReference type="Rhea" id="RHEA-COMP:9666"/>
        <dbReference type="Rhea" id="RHEA-COMP:9695"/>
        <dbReference type="ChEBI" id="CHEBI:30616"/>
        <dbReference type="ChEBI" id="CHEBI:33019"/>
        <dbReference type="ChEBI" id="CHEBI:58045"/>
        <dbReference type="ChEBI" id="CHEBI:78442"/>
        <dbReference type="ChEBI" id="CHEBI:78528"/>
        <dbReference type="ChEBI" id="CHEBI:456215"/>
        <dbReference type="EC" id="6.1.1.5"/>
    </reaction>
</comment>
<dbReference type="EC" id="6.1.1.5" evidence="3"/>
<dbReference type="InterPro" id="IPR033708">
    <property type="entry name" value="Anticodon_Ile_BEm"/>
</dbReference>
<protein>
    <recommendedName>
        <fullName evidence="11">Isoleucine--tRNA ligase, mitochondrial</fullName>
        <ecNumber evidence="3">6.1.1.5</ecNumber>
    </recommendedName>
    <alternativeName>
        <fullName evidence="9">Isoleucyl-tRNA synthetase</fullName>
    </alternativeName>
</protein>
<dbReference type="AlphaFoldDB" id="A0A4S2N4I9"/>
<dbReference type="GO" id="GO:0005739">
    <property type="term" value="C:mitochondrion"/>
    <property type="evidence" value="ECO:0007669"/>
    <property type="project" value="UniProtKB-SubCell"/>
</dbReference>
<dbReference type="InterPro" id="IPR002300">
    <property type="entry name" value="aa-tRNA-synth_Ia"/>
</dbReference>